<feature type="transmembrane region" description="Helical" evidence="8">
    <location>
        <begin position="185"/>
        <end position="209"/>
    </location>
</feature>
<comment type="similarity">
    <text evidence="2">Belongs to the auxin efflux carrier (TC 2.A.69) family.</text>
</comment>
<organism evidence="9 10">
    <name type="scientific">Corynebacterium stationis</name>
    <dbReference type="NCBI Taxonomy" id="1705"/>
    <lineage>
        <taxon>Bacteria</taxon>
        <taxon>Bacillati</taxon>
        <taxon>Actinomycetota</taxon>
        <taxon>Actinomycetes</taxon>
        <taxon>Mycobacteriales</taxon>
        <taxon>Corynebacteriaceae</taxon>
        <taxon>Corynebacterium</taxon>
    </lineage>
</organism>
<reference evidence="10" key="1">
    <citation type="submission" date="2016-02" db="EMBL/GenBank/DDBJ databases">
        <authorList>
            <person name="Kaur G."/>
            <person name="Nair G.R."/>
            <person name="Mayilraj S."/>
        </authorList>
    </citation>
    <scope>NUCLEOTIDE SEQUENCE [LARGE SCALE GENOMIC DNA]</scope>
    <source>
        <strain evidence="10">GA-15</strain>
    </source>
</reference>
<dbReference type="PANTHER" id="PTHR36838">
    <property type="entry name" value="AUXIN EFFLUX CARRIER FAMILY PROTEIN"/>
    <property type="match status" value="1"/>
</dbReference>
<keyword evidence="7 8" id="KW-0472">Membrane</keyword>
<dbReference type="Pfam" id="PF03547">
    <property type="entry name" value="Mem_trans"/>
    <property type="match status" value="2"/>
</dbReference>
<sequence>MLGVITGFAIILAVIFTGWILARTKIIRSSSERLMFNRVAFYAATPALLFDAVSKADPENFLTPVTLVISIATVLVSVIYGVIFFRQGIAGIGIGAASSSYFNSVNIGLPVSIYVIGDATHVVPIMLLQMMIYTPVILGMLGGGSFFGAVKTGLLSPVVLASFAGFIVAVMGWEVPDPVAEPIALLGGAAIPMVLMSFGASISGAGVLSDVKSRPAVLTATTLKLVGMPLAGFITATLLGLETDLVYACTILCALPTAQNVYNYAATFERGQTISRDTVFITTFASLPVMLIIALLFGR</sequence>
<comment type="caution">
    <text evidence="9">The sequence shown here is derived from an EMBL/GenBank/DDBJ whole genome shotgun (WGS) entry which is preliminary data.</text>
</comment>
<evidence type="ECO:0000313" key="10">
    <source>
        <dbReference type="Proteomes" id="UP000076947"/>
    </source>
</evidence>
<feature type="transmembrane region" description="Helical" evidence="8">
    <location>
        <begin position="154"/>
        <end position="173"/>
    </location>
</feature>
<feature type="transmembrane region" description="Helical" evidence="8">
    <location>
        <begin position="65"/>
        <end position="85"/>
    </location>
</feature>
<dbReference type="PANTHER" id="PTHR36838:SF3">
    <property type="entry name" value="TRANSPORTER AUXIN EFFLUX CARRIER EC FAMILY"/>
    <property type="match status" value="1"/>
</dbReference>
<feature type="transmembrane region" description="Helical" evidence="8">
    <location>
        <begin position="34"/>
        <end position="53"/>
    </location>
</feature>
<dbReference type="Gene3D" id="1.20.1530.20">
    <property type="match status" value="1"/>
</dbReference>
<feature type="transmembrane region" description="Helical" evidence="8">
    <location>
        <begin position="122"/>
        <end position="142"/>
    </location>
</feature>
<evidence type="ECO:0000256" key="7">
    <source>
        <dbReference type="ARBA" id="ARBA00023136"/>
    </source>
</evidence>
<name>A0A177ICQ0_9CORY</name>
<evidence type="ECO:0000256" key="2">
    <source>
        <dbReference type="ARBA" id="ARBA00010145"/>
    </source>
</evidence>
<evidence type="ECO:0000256" key="4">
    <source>
        <dbReference type="ARBA" id="ARBA00022475"/>
    </source>
</evidence>
<dbReference type="Proteomes" id="UP000076947">
    <property type="component" value="Unassembled WGS sequence"/>
</dbReference>
<feature type="transmembrane region" description="Helical" evidence="8">
    <location>
        <begin position="92"/>
        <end position="116"/>
    </location>
</feature>
<dbReference type="RefSeq" id="WP_066840054.1">
    <property type="nucleotide sequence ID" value="NZ_CAMNZH010000011.1"/>
</dbReference>
<dbReference type="InterPro" id="IPR004776">
    <property type="entry name" value="Mem_transp_PIN-like"/>
</dbReference>
<feature type="transmembrane region" description="Helical" evidence="8">
    <location>
        <begin position="216"/>
        <end position="239"/>
    </location>
</feature>
<dbReference type="AlphaFoldDB" id="A0A177ICQ0"/>
<dbReference type="InterPro" id="IPR038770">
    <property type="entry name" value="Na+/solute_symporter_sf"/>
</dbReference>
<proteinExistence type="inferred from homology"/>
<accession>A0A177ICQ0</accession>
<dbReference type="STRING" id="1705.CA21670_01395"/>
<protein>
    <submittedName>
        <fullName evidence="9">Permease</fullName>
    </submittedName>
</protein>
<evidence type="ECO:0000256" key="6">
    <source>
        <dbReference type="ARBA" id="ARBA00022989"/>
    </source>
</evidence>
<dbReference type="GO" id="GO:0055085">
    <property type="term" value="P:transmembrane transport"/>
    <property type="evidence" value="ECO:0007669"/>
    <property type="project" value="InterPro"/>
</dbReference>
<evidence type="ECO:0000313" key="9">
    <source>
        <dbReference type="EMBL" id="OAH26573.1"/>
    </source>
</evidence>
<keyword evidence="10" id="KW-1185">Reference proteome</keyword>
<dbReference type="OrthoDB" id="5405318at2"/>
<evidence type="ECO:0000256" key="1">
    <source>
        <dbReference type="ARBA" id="ARBA00004651"/>
    </source>
</evidence>
<dbReference type="GO" id="GO:0005886">
    <property type="term" value="C:plasma membrane"/>
    <property type="evidence" value="ECO:0007669"/>
    <property type="project" value="UniProtKB-SubCell"/>
</dbReference>
<evidence type="ECO:0000256" key="5">
    <source>
        <dbReference type="ARBA" id="ARBA00022692"/>
    </source>
</evidence>
<dbReference type="EMBL" id="LSTQ01000023">
    <property type="protein sequence ID" value="OAH26573.1"/>
    <property type="molecule type" value="Genomic_DNA"/>
</dbReference>
<comment type="subcellular location">
    <subcellularLocation>
        <location evidence="1">Cell membrane</location>
        <topology evidence="1">Multi-pass membrane protein</topology>
    </subcellularLocation>
</comment>
<feature type="transmembrane region" description="Helical" evidence="8">
    <location>
        <begin position="278"/>
        <end position="297"/>
    </location>
</feature>
<evidence type="ECO:0000256" key="3">
    <source>
        <dbReference type="ARBA" id="ARBA00022448"/>
    </source>
</evidence>
<keyword evidence="5 8" id="KW-0812">Transmembrane</keyword>
<feature type="transmembrane region" description="Helical" evidence="8">
    <location>
        <begin position="245"/>
        <end position="266"/>
    </location>
</feature>
<keyword evidence="6 8" id="KW-1133">Transmembrane helix</keyword>
<evidence type="ECO:0000256" key="8">
    <source>
        <dbReference type="SAM" id="Phobius"/>
    </source>
</evidence>
<feature type="transmembrane region" description="Helical" evidence="8">
    <location>
        <begin position="6"/>
        <end position="22"/>
    </location>
</feature>
<keyword evidence="4" id="KW-1003">Cell membrane</keyword>
<keyword evidence="3" id="KW-0813">Transport</keyword>
<gene>
    <name evidence="9" type="ORF">AYJ05_03755</name>
</gene>